<dbReference type="InterPro" id="IPR047611">
    <property type="entry name" value="RepABC_RepC"/>
</dbReference>
<evidence type="ECO:0000259" key="3">
    <source>
        <dbReference type="Pfam" id="PF11800"/>
    </source>
</evidence>
<feature type="domain" description="Plasmid replication protein C N-terminal" evidence="2">
    <location>
        <begin position="42"/>
        <end position="212"/>
    </location>
</feature>
<protein>
    <recommendedName>
        <fullName evidence="6">Replication protein C</fullName>
    </recommendedName>
</protein>
<proteinExistence type="predicted"/>
<organism evidence="4 5">
    <name type="scientific">Roseomonas marmotae</name>
    <dbReference type="NCBI Taxonomy" id="2768161"/>
    <lineage>
        <taxon>Bacteria</taxon>
        <taxon>Pseudomonadati</taxon>
        <taxon>Pseudomonadota</taxon>
        <taxon>Alphaproteobacteria</taxon>
        <taxon>Acetobacterales</taxon>
        <taxon>Roseomonadaceae</taxon>
        <taxon>Roseomonas</taxon>
    </lineage>
</organism>
<dbReference type="Proteomes" id="UP001518990">
    <property type="component" value="Unassembled WGS sequence"/>
</dbReference>
<name>A0ABS3KB53_9PROT</name>
<dbReference type="Pfam" id="PF11800">
    <property type="entry name" value="RP-C_C"/>
    <property type="match status" value="1"/>
</dbReference>
<dbReference type="InterPro" id="IPR005090">
    <property type="entry name" value="RepC_N"/>
</dbReference>
<evidence type="ECO:0008006" key="6">
    <source>
        <dbReference type="Google" id="ProtNLM"/>
    </source>
</evidence>
<reference evidence="4 5" key="1">
    <citation type="submission" date="2020-09" db="EMBL/GenBank/DDBJ databases">
        <title>Roseomonas.</title>
        <authorList>
            <person name="Zhu W."/>
        </authorList>
    </citation>
    <scope>NUCLEOTIDE SEQUENCE [LARGE SCALE GENOMIC DNA]</scope>
    <source>
        <strain evidence="4 5">1311</strain>
    </source>
</reference>
<gene>
    <name evidence="4" type="ORF">IAI60_08755</name>
</gene>
<sequence>MVKRETCFAADEGVCPPRFTFTEGMGNVEIQAFPRRASCGLRKLTTNHLAAARLAEQAPGLPPGVKHPNQLLAAMRRAAPYLGQIRLLPLMEALFRWTQPQDWAPGAEPIVWPSNEELATALDCSERHVSRLIAMAIEARLISARDGTDRKRRGIRQEGRILWAWGLNLRPMAARHAEFVQAAEEGEQARRTCRELRRQASVARQFLAQLLALGRESGLETSALEDKAVEARHLASTLRRAEDPAKLGALVAALQDLVDEARRSVEDAEMSGSRDIGVRPIIPTNTPTEPKGSTVEAREEAVPAKSAPLEAEAELRISPIELARLAPRLESCLATARPGWGDISDAAALLAQQLGIPPSLYGEACLALGRQPAAVAIAVISTKRPEHFHSTGPGGYLRGMLRRASRGELFLNRSIHGLREAAGYRRQNQLTAVNSRNCSALAFDRLHNMRPFGVSALKAASASEYHG</sequence>
<evidence type="ECO:0000313" key="5">
    <source>
        <dbReference type="Proteomes" id="UP001518990"/>
    </source>
</evidence>
<evidence type="ECO:0000313" key="4">
    <source>
        <dbReference type="EMBL" id="MBO1074699.1"/>
    </source>
</evidence>
<dbReference type="RefSeq" id="WP_207446414.1">
    <property type="nucleotide sequence ID" value="NZ_JACTNF010000006.1"/>
</dbReference>
<comment type="caution">
    <text evidence="4">The sequence shown here is derived from an EMBL/GenBank/DDBJ whole genome shotgun (WGS) entry which is preliminary data.</text>
</comment>
<evidence type="ECO:0000256" key="1">
    <source>
        <dbReference type="SAM" id="MobiDB-lite"/>
    </source>
</evidence>
<keyword evidence="5" id="KW-1185">Reference proteome</keyword>
<feature type="domain" description="Plasmid replication protein C C-terminal" evidence="3">
    <location>
        <begin position="323"/>
        <end position="420"/>
    </location>
</feature>
<dbReference type="EMBL" id="JACTNF010000006">
    <property type="protein sequence ID" value="MBO1074699.1"/>
    <property type="molecule type" value="Genomic_DNA"/>
</dbReference>
<evidence type="ECO:0000259" key="2">
    <source>
        <dbReference type="Pfam" id="PF03428"/>
    </source>
</evidence>
<dbReference type="InterPro" id="IPR021760">
    <property type="entry name" value="RepC_C"/>
</dbReference>
<accession>A0ABS3KB53</accession>
<dbReference type="NCBIfam" id="NF040974">
    <property type="entry name" value="RepABC_RepC"/>
    <property type="match status" value="1"/>
</dbReference>
<feature type="region of interest" description="Disordered" evidence="1">
    <location>
        <begin position="276"/>
        <end position="296"/>
    </location>
</feature>
<dbReference type="Pfam" id="PF03428">
    <property type="entry name" value="RP-C"/>
    <property type="match status" value="1"/>
</dbReference>